<reference evidence="2 3" key="1">
    <citation type="submission" date="2019-04" db="EMBL/GenBank/DDBJ databases">
        <authorList>
            <person name="Fakhre F."/>
            <person name="Gonzalez R.M."/>
            <person name="Howells E.K."/>
            <person name="Otero L.A."/>
            <person name="Pegoraro K.N."/>
            <person name="Robichaux K.C."/>
            <person name="Rodier A."/>
            <person name="Sadowski C.L."/>
            <person name="Carter V.P."/>
            <person name="Gray A.D."/>
            <person name="Klein G.C."/>
            <person name="Lebosada C."/>
            <person name="Miklaszewski C.M."/>
            <person name="Sutton S.N."/>
            <person name="Pollenz R.S."/>
            <person name="Garlena R.A."/>
            <person name="Russell D.A."/>
            <person name="Pope W.H."/>
            <person name="Jacobs-Sera D."/>
            <person name="Hatfull G.F."/>
        </authorList>
    </citation>
    <scope>NUCLEOTIDE SEQUENCE [LARGE SCALE GENOMIC DNA]</scope>
</reference>
<feature type="transmembrane region" description="Helical" evidence="1">
    <location>
        <begin position="6"/>
        <end position="24"/>
    </location>
</feature>
<name>A0A4D6TBW7_9CAUD</name>
<proteinExistence type="predicted"/>
<accession>A0A4D6TBW7</accession>
<dbReference type="GeneID" id="55615767"/>
<keyword evidence="1" id="KW-0472">Membrane</keyword>
<gene>
    <name evidence="2" type="primary">28</name>
    <name evidence="2" type="ORF">SEA_AKONI_28</name>
</gene>
<dbReference type="RefSeq" id="YP_009845409.1">
    <property type="nucleotide sequence ID" value="NC_048761.1"/>
</dbReference>
<evidence type="ECO:0000256" key="1">
    <source>
        <dbReference type="SAM" id="Phobius"/>
    </source>
</evidence>
<protein>
    <submittedName>
        <fullName evidence="2">Uncharacterized protein</fullName>
    </submittedName>
</protein>
<sequence>MDALIFIGLFIAVGLSFVAVVDMIKYDRRMRRVNDTINKIGRGHGRRSS</sequence>
<evidence type="ECO:0000313" key="2">
    <source>
        <dbReference type="EMBL" id="QCG78314.1"/>
    </source>
</evidence>
<dbReference type="EMBL" id="MK757449">
    <property type="protein sequence ID" value="QCG78314.1"/>
    <property type="molecule type" value="Genomic_DNA"/>
</dbReference>
<evidence type="ECO:0000313" key="3">
    <source>
        <dbReference type="Proteomes" id="UP000298784"/>
    </source>
</evidence>
<keyword evidence="1" id="KW-1133">Transmembrane helix</keyword>
<keyword evidence="3" id="KW-1185">Reference proteome</keyword>
<dbReference type="KEGG" id="vg:55615767"/>
<keyword evidence="1" id="KW-0812">Transmembrane</keyword>
<organism evidence="2 3">
    <name type="scientific">Microbacterium phage Akoni</name>
    <dbReference type="NCBI Taxonomy" id="2565510"/>
    <lineage>
        <taxon>Viruses</taxon>
        <taxon>Duplodnaviria</taxon>
        <taxon>Heunggongvirae</taxon>
        <taxon>Uroviricota</taxon>
        <taxon>Caudoviricetes</taxon>
        <taxon>Eekayvirinae</taxon>
        <taxon>Akonivirus</taxon>
        <taxon>Akonivirus akoni</taxon>
    </lineage>
</organism>
<dbReference type="Proteomes" id="UP000298784">
    <property type="component" value="Segment"/>
</dbReference>